<proteinExistence type="predicted"/>
<keyword evidence="2" id="KW-1185">Reference proteome</keyword>
<dbReference type="GO" id="GO:0005829">
    <property type="term" value="C:cytosol"/>
    <property type="evidence" value="ECO:0007669"/>
    <property type="project" value="TreeGrafter"/>
</dbReference>
<evidence type="ECO:0000313" key="1">
    <source>
        <dbReference type="EMBL" id="KAF5189702.1"/>
    </source>
</evidence>
<dbReference type="SUPFAM" id="SSF47616">
    <property type="entry name" value="GST C-terminal domain-like"/>
    <property type="match status" value="1"/>
</dbReference>
<dbReference type="Gene3D" id="1.20.1050.130">
    <property type="match status" value="1"/>
</dbReference>
<keyword evidence="1" id="KW-0648">Protein biosynthesis</keyword>
<accession>A0A7J6VZB3</accession>
<feature type="non-terminal residue" evidence="1">
    <location>
        <position position="115"/>
    </location>
</feature>
<dbReference type="GO" id="GO:0005085">
    <property type="term" value="F:guanyl-nucleotide exchange factor activity"/>
    <property type="evidence" value="ECO:0007669"/>
    <property type="project" value="TreeGrafter"/>
</dbReference>
<sequence length="115" mass="12436">FVVDRFFLALTTKKKNPMAVTFYNVNSASGLKKLDEYLLTRSYITGYQASKDDITVHAALSTPPPSEYVNASRWFHHIDALLRLSGVSGDGSGVTVEGFAPPAEDVATPAAVDTK</sequence>
<feature type="non-terminal residue" evidence="1">
    <location>
        <position position="1"/>
    </location>
</feature>
<name>A0A7J6VZB3_THATH</name>
<gene>
    <name evidence="1" type="ORF">FRX31_020711</name>
</gene>
<comment type="caution">
    <text evidence="1">The sequence shown here is derived from an EMBL/GenBank/DDBJ whole genome shotgun (WGS) entry which is preliminary data.</text>
</comment>
<keyword evidence="1" id="KW-0251">Elongation factor</keyword>
<protein>
    <submittedName>
        <fullName evidence="1">Elongation factor 1-delta</fullName>
    </submittedName>
</protein>
<reference evidence="1 2" key="1">
    <citation type="submission" date="2020-06" db="EMBL/GenBank/DDBJ databases">
        <title>Transcriptomic and genomic resources for Thalictrum thalictroides and T. hernandezii: Facilitating candidate gene discovery in an emerging model plant lineage.</title>
        <authorList>
            <person name="Arias T."/>
            <person name="Riano-Pachon D.M."/>
            <person name="Di Stilio V.S."/>
        </authorList>
    </citation>
    <scope>NUCLEOTIDE SEQUENCE [LARGE SCALE GENOMIC DNA]</scope>
    <source>
        <strain evidence="2">cv. WT478/WT964</strain>
        <tissue evidence="1">Leaves</tissue>
    </source>
</reference>
<dbReference type="PANTHER" id="PTHR11595:SF21">
    <property type="entry name" value="ELONGATION FACTOR 1-BETA"/>
    <property type="match status" value="1"/>
</dbReference>
<dbReference type="InterPro" id="IPR049720">
    <property type="entry name" value="EF1B_bsu/dsu"/>
</dbReference>
<dbReference type="PANTHER" id="PTHR11595">
    <property type="entry name" value="EF-HAND AND COILED-COIL DOMAIN-CONTAINING FAMILY MEMBER"/>
    <property type="match status" value="1"/>
</dbReference>
<dbReference type="InterPro" id="IPR036282">
    <property type="entry name" value="Glutathione-S-Trfase_C_sf"/>
</dbReference>
<dbReference type="FunFam" id="1.20.1050.130:FF:000006">
    <property type="entry name" value="Elongation factor 1-delta 1"/>
    <property type="match status" value="1"/>
</dbReference>
<evidence type="ECO:0000313" key="2">
    <source>
        <dbReference type="Proteomes" id="UP000554482"/>
    </source>
</evidence>
<dbReference type="EMBL" id="JABWDY010025122">
    <property type="protein sequence ID" value="KAF5189702.1"/>
    <property type="molecule type" value="Genomic_DNA"/>
</dbReference>
<dbReference type="OrthoDB" id="331763at2759"/>
<dbReference type="AlphaFoldDB" id="A0A7J6VZB3"/>
<dbReference type="Proteomes" id="UP000554482">
    <property type="component" value="Unassembled WGS sequence"/>
</dbReference>
<dbReference type="GO" id="GO:0003746">
    <property type="term" value="F:translation elongation factor activity"/>
    <property type="evidence" value="ECO:0007669"/>
    <property type="project" value="UniProtKB-KW"/>
</dbReference>
<organism evidence="1 2">
    <name type="scientific">Thalictrum thalictroides</name>
    <name type="common">Rue-anemone</name>
    <name type="synonym">Anemone thalictroides</name>
    <dbReference type="NCBI Taxonomy" id="46969"/>
    <lineage>
        <taxon>Eukaryota</taxon>
        <taxon>Viridiplantae</taxon>
        <taxon>Streptophyta</taxon>
        <taxon>Embryophyta</taxon>
        <taxon>Tracheophyta</taxon>
        <taxon>Spermatophyta</taxon>
        <taxon>Magnoliopsida</taxon>
        <taxon>Ranunculales</taxon>
        <taxon>Ranunculaceae</taxon>
        <taxon>Thalictroideae</taxon>
        <taxon>Thalictrum</taxon>
    </lineage>
</organism>
<dbReference type="GO" id="GO:0005853">
    <property type="term" value="C:eukaryotic translation elongation factor 1 complex"/>
    <property type="evidence" value="ECO:0007669"/>
    <property type="project" value="InterPro"/>
</dbReference>